<proteinExistence type="predicted"/>
<dbReference type="EMBL" id="SMBX01000003">
    <property type="protein sequence ID" value="TCV00539.1"/>
    <property type="molecule type" value="Genomic_DNA"/>
</dbReference>
<comment type="caution">
    <text evidence="1">The sequence shown here is derived from an EMBL/GenBank/DDBJ whole genome shotgun (WGS) entry which is preliminary data.</text>
</comment>
<name>A0A4R3VAL5_9BURK</name>
<organism evidence="1 2">
    <name type="scientific">Paracandidimonas soli</name>
    <dbReference type="NCBI Taxonomy" id="1917182"/>
    <lineage>
        <taxon>Bacteria</taxon>
        <taxon>Pseudomonadati</taxon>
        <taxon>Pseudomonadota</taxon>
        <taxon>Betaproteobacteria</taxon>
        <taxon>Burkholderiales</taxon>
        <taxon>Alcaligenaceae</taxon>
        <taxon>Paracandidimonas</taxon>
    </lineage>
</organism>
<evidence type="ECO:0000313" key="1">
    <source>
        <dbReference type="EMBL" id="TCV00539.1"/>
    </source>
</evidence>
<sequence length="324" mass="35546">MITDTQKLASLLRDGPYLRSGNETIRIMNAASDHIDAMMEHLAAYPADWREDSSLETWFPLTAEQVRAQAAEIDGLRANLEHHQAYWINHRGAALACSSAMRDAYSDEKVRADAAEAVIARLRGWLADIIFEIDEIERNRIVIQQENPMKDLKDIDSVALQMCRSAGLDDDTAAALISRVAGAIDCGKSHAVGLAVTEAEQSAWHAGIEAGREIERDNAAVGQGPVAFLCRECDEEGWSTYAVMPHEVPSTGEFLHVEPLYASPVAAQASGQDREDAERWRHVLKCWENEAPGIVALATQARVGSVSQLIEYVDAARAAPKEKS</sequence>
<protein>
    <submittedName>
        <fullName evidence="1">Uncharacterized protein</fullName>
    </submittedName>
</protein>
<evidence type="ECO:0000313" key="2">
    <source>
        <dbReference type="Proteomes" id="UP000294692"/>
    </source>
</evidence>
<dbReference type="RefSeq" id="WP_132475128.1">
    <property type="nucleotide sequence ID" value="NZ_JBHRVM010000001.1"/>
</dbReference>
<gene>
    <name evidence="1" type="ORF">EV686_103119</name>
</gene>
<dbReference type="AlphaFoldDB" id="A0A4R3VAL5"/>
<dbReference type="Proteomes" id="UP000294692">
    <property type="component" value="Unassembled WGS sequence"/>
</dbReference>
<reference evidence="1 2" key="1">
    <citation type="submission" date="2019-03" db="EMBL/GenBank/DDBJ databases">
        <title>Genomic Encyclopedia of Type Strains, Phase IV (KMG-IV): sequencing the most valuable type-strain genomes for metagenomic binning, comparative biology and taxonomic classification.</title>
        <authorList>
            <person name="Goeker M."/>
        </authorList>
    </citation>
    <scope>NUCLEOTIDE SEQUENCE [LARGE SCALE GENOMIC DNA]</scope>
    <source>
        <strain evidence="1 2">DSM 100048</strain>
    </source>
</reference>
<keyword evidence="2" id="KW-1185">Reference proteome</keyword>
<accession>A0A4R3VAL5</accession>